<gene>
    <name evidence="1" type="ORF">H2201_008735</name>
</gene>
<organism evidence="1 2">
    <name type="scientific">Coniosporium apollinis</name>
    <dbReference type="NCBI Taxonomy" id="61459"/>
    <lineage>
        <taxon>Eukaryota</taxon>
        <taxon>Fungi</taxon>
        <taxon>Dikarya</taxon>
        <taxon>Ascomycota</taxon>
        <taxon>Pezizomycotina</taxon>
        <taxon>Dothideomycetes</taxon>
        <taxon>Dothideomycetes incertae sedis</taxon>
        <taxon>Coniosporium</taxon>
    </lineage>
</organism>
<dbReference type="EMBL" id="JAPDRL010000153">
    <property type="protein sequence ID" value="KAJ9655773.1"/>
    <property type="molecule type" value="Genomic_DNA"/>
</dbReference>
<dbReference type="Proteomes" id="UP001172684">
    <property type="component" value="Unassembled WGS sequence"/>
</dbReference>
<dbReference type="PANTHER" id="PTHR35043:SF7">
    <property type="entry name" value="TRANSCRIPTION FACTOR DOMAIN-CONTAINING PROTEIN"/>
    <property type="match status" value="1"/>
</dbReference>
<proteinExistence type="predicted"/>
<name>A0ABQ9NHE1_9PEZI</name>
<protein>
    <recommendedName>
        <fullName evidence="3">Transcription factor domain-containing protein</fullName>
    </recommendedName>
</protein>
<dbReference type="PANTHER" id="PTHR35043">
    <property type="entry name" value="TRANSCRIPTION FACTOR DOMAIN-CONTAINING PROTEIN"/>
    <property type="match status" value="1"/>
</dbReference>
<evidence type="ECO:0008006" key="3">
    <source>
        <dbReference type="Google" id="ProtNLM"/>
    </source>
</evidence>
<keyword evidence="2" id="KW-1185">Reference proteome</keyword>
<reference evidence="1" key="1">
    <citation type="submission" date="2022-10" db="EMBL/GenBank/DDBJ databases">
        <title>Culturing micro-colonial fungi from biological soil crusts in the Mojave desert and describing Neophaeococcomyces mojavensis, and introducing the new genera and species Taxawa tesnikishii.</title>
        <authorList>
            <person name="Kurbessoian T."/>
            <person name="Stajich J.E."/>
        </authorList>
    </citation>
    <scope>NUCLEOTIDE SEQUENCE</scope>
    <source>
        <strain evidence="1">TK_1</strain>
    </source>
</reference>
<sequence length="311" mass="35018">MYLPFGTPTYNDTTAWHPEPTFRGTFSILSSCIITLVLEARKLDEDMRAAFGEPPMPTLGRRLSRLARRGTGAEEVHQEDIEASYKPAIFKRKHPWTFVHSLYAVMGGIAFDVSNAERKFLPDDLTRLTLTPTGLLYLAQKRPSLVPDISLAKIQDKSKANNLAKTLVCLQVLWFCFHYIARAVQRLPISLLELNTLAHALCALLTYILWWRKPLDVEGPTLIADEKAHPFCALMCLTSGVGAHCHDWTLRNGFQQAKLDHPQSFFGSIEGTETLLDSIVVRYPGNDTLQLDIEKLLSYYVTDLKGSSRPD</sequence>
<evidence type="ECO:0000313" key="2">
    <source>
        <dbReference type="Proteomes" id="UP001172684"/>
    </source>
</evidence>
<comment type="caution">
    <text evidence="1">The sequence shown here is derived from an EMBL/GenBank/DDBJ whole genome shotgun (WGS) entry which is preliminary data.</text>
</comment>
<accession>A0ABQ9NHE1</accession>
<evidence type="ECO:0000313" key="1">
    <source>
        <dbReference type="EMBL" id="KAJ9655773.1"/>
    </source>
</evidence>